<feature type="domain" description="Transcription regulator TrmB N-terminal" evidence="1">
    <location>
        <begin position="19"/>
        <end position="82"/>
    </location>
</feature>
<dbReference type="InterPro" id="IPR036388">
    <property type="entry name" value="WH-like_DNA-bd_sf"/>
</dbReference>
<evidence type="ECO:0000313" key="3">
    <source>
        <dbReference type="Proteomes" id="UP000029868"/>
    </source>
</evidence>
<dbReference type="InterPro" id="IPR002831">
    <property type="entry name" value="Tscrpt_reg_TrmB_N"/>
</dbReference>
<dbReference type="OrthoDB" id="1493540at2"/>
<dbReference type="PANTHER" id="PTHR34293:SF1">
    <property type="entry name" value="HTH-TYPE TRANSCRIPTIONAL REGULATOR TRMBL2"/>
    <property type="match status" value="1"/>
</dbReference>
<proteinExistence type="predicted"/>
<comment type="caution">
    <text evidence="2">The sequence shown here is derived from an EMBL/GenBank/DDBJ whole genome shotgun (WGS) entry which is preliminary data.</text>
</comment>
<dbReference type="PATRIC" id="fig|28229.3.peg.2945"/>
<accession>A0A099KQ32</accession>
<dbReference type="PANTHER" id="PTHR34293">
    <property type="entry name" value="HTH-TYPE TRANSCRIPTIONAL REGULATOR TRMBL2"/>
    <property type="match status" value="1"/>
</dbReference>
<evidence type="ECO:0000259" key="1">
    <source>
        <dbReference type="Pfam" id="PF01978"/>
    </source>
</evidence>
<organism evidence="2 3">
    <name type="scientific">Colwellia psychrerythraea</name>
    <name type="common">Vibrio psychroerythus</name>
    <dbReference type="NCBI Taxonomy" id="28229"/>
    <lineage>
        <taxon>Bacteria</taxon>
        <taxon>Pseudomonadati</taxon>
        <taxon>Pseudomonadota</taxon>
        <taxon>Gammaproteobacteria</taxon>
        <taxon>Alteromonadales</taxon>
        <taxon>Colwelliaceae</taxon>
        <taxon>Colwellia</taxon>
    </lineage>
</organism>
<dbReference type="RefSeq" id="WP_033082950.1">
    <property type="nucleotide sequence ID" value="NZ_JQEC01000040.1"/>
</dbReference>
<protein>
    <submittedName>
        <fullName evidence="2">Transcriptional regulator, TrmB family</fullName>
    </submittedName>
</protein>
<dbReference type="InterPro" id="IPR051797">
    <property type="entry name" value="TrmB-like"/>
</dbReference>
<dbReference type="Proteomes" id="UP000029868">
    <property type="component" value="Unassembled WGS sequence"/>
</dbReference>
<evidence type="ECO:0000313" key="2">
    <source>
        <dbReference type="EMBL" id="KGJ91743.1"/>
    </source>
</evidence>
<dbReference type="Gene3D" id="1.10.10.10">
    <property type="entry name" value="Winged helix-like DNA-binding domain superfamily/Winged helix DNA-binding domain"/>
    <property type="match status" value="1"/>
</dbReference>
<gene>
    <name evidence="2" type="ORF">GAB14E_3225</name>
</gene>
<dbReference type="AlphaFoldDB" id="A0A099KQ32"/>
<name>A0A099KQ32_COLPS</name>
<dbReference type="EMBL" id="JQEC01000040">
    <property type="protein sequence ID" value="KGJ91743.1"/>
    <property type="molecule type" value="Genomic_DNA"/>
</dbReference>
<dbReference type="Pfam" id="PF01978">
    <property type="entry name" value="TrmB"/>
    <property type="match status" value="1"/>
</dbReference>
<reference evidence="2 3" key="1">
    <citation type="submission" date="2014-08" db="EMBL/GenBank/DDBJ databases">
        <title>Genomic and Phenotypic Diversity of Colwellia psychrerythraea strains from Disparate Marine Basins.</title>
        <authorList>
            <person name="Techtmann S.M."/>
            <person name="Stelling S.C."/>
            <person name="Utturkar S.M."/>
            <person name="Alshibli N."/>
            <person name="Harris A."/>
            <person name="Brown S.D."/>
            <person name="Hazen T.C."/>
        </authorList>
    </citation>
    <scope>NUCLEOTIDE SEQUENCE [LARGE SCALE GENOMIC DNA]</scope>
    <source>
        <strain evidence="2 3">GAB14E</strain>
    </source>
</reference>
<sequence>MSKNQQSQQQVLTSQLCLLGFTQLESEVYLHLLINGDNTGYAVAKGIGKAVANVYKAVEGLSNKGAVEITVGDSKICHAAPWQQVLKSAQSRFSENISELEQQLKQLPAQQDDENVYQLKNTEQVLTTAKLIIAQASSIIVAELKPETAEYFAPFLEQAAARGVEVRIKVYQAITIKGAQITLRQNGKQVYAKTNHSSFKLCADGEDSLTAILTADLLEVIQAFKSKSALICMEMYCGLIYELILTDLKQAIPAGDIKLCQQILDETEHLHPFSTENNVFTNFKSRYQQ</sequence>